<gene>
    <name evidence="2" type="ORF">PV662_21205</name>
</gene>
<organism evidence="2 3">
    <name type="scientific">Streptomyces europaeiscabiei</name>
    <dbReference type="NCBI Taxonomy" id="146819"/>
    <lineage>
        <taxon>Bacteria</taxon>
        <taxon>Bacillati</taxon>
        <taxon>Actinomycetota</taxon>
        <taxon>Actinomycetes</taxon>
        <taxon>Kitasatosporales</taxon>
        <taxon>Streptomycetaceae</taxon>
        <taxon>Streptomyces</taxon>
    </lineage>
</organism>
<dbReference type="InterPro" id="IPR049762">
    <property type="entry name" value="PoNe_dom"/>
</dbReference>
<sequence length="882" mass="92367">MSEERPVVSGEIPEFTGNLEQLETDAGDIAFDGMAVGAAGLLIDANFNMLEPFYKAPEADQLFATTAPVAAAGYDLQTELGTVSKALLDYAAEVRPLVDRLNSLREEAAAFERRVADDDEWVADGDLIEENTARRNAVNAAWSAFQAAELACHNKIVALVGGDPLVVNDGSGKDNMYGYRAEDLNNAGGLPWGDVVEESNPWYYLHEHAWDFTVGFFVDGVWGTIRGLGTLVGVDGWDAAGQAWTGLGKLLTGIVITGTPLGAAYWLTPADKLPSWLRDSRTAVVETGKALIAYDEWGKNPSRAAGAVTFNVLTTVFTGGTGGAVAGTAKAGAIAKAISFAGKAGRIVDPMTYIAKGIGGTAVKISDVMAGLRGITNGTHIRLGEGTYRIADPPNIADDLPAGLTPENSVRMTTPEGEVVYLDTKTLVMHNADGTVRESLDSIRHEASAEQRAGETGARGEQTPRAAGERELVGAGAGTRVGDTAAVGGRGGDSAAVGGRGGDVPGGAGGRTGGNPPLGRGGSGGSGGGGLDDLGRTGDDAGRVGDDVAGDAGRSGDEAAGAGDAGDNGAGAAEEGQQARERTPEEQKKIIAEQIRKANDPDQTWFEDFYRSDGHRKSIKTLDENGDELPILAKDSDGSWISKDSLPPKPGAKSTLDPGTFDRGSVRTDQIGHLDDASMDRKVSKDLTNAERAYRADPSAENLTKLNSAQNAFDAQLPGRPNNSSIAEALGEQAAMRHVIPQRFPDAQWIDLPKTSNGANMFDQLYRLDDGTLVIAEAKAPKGNPIWRKGAGPGADGWMVQQGTRPYIQTILHEMGKNSRLVARDSAGNPVLDAAGKPVTNGAIARQIIDALDSGKLKYVMVKAAENPGTYAGAKLEHFKID</sequence>
<dbReference type="Proteomes" id="UP001271274">
    <property type="component" value="Unassembled WGS sequence"/>
</dbReference>
<accession>A0ABU4NHK4</accession>
<feature type="region of interest" description="Disordered" evidence="1">
    <location>
        <begin position="633"/>
        <end position="670"/>
    </location>
</feature>
<name>A0ABU4NHK4_9ACTN</name>
<evidence type="ECO:0000256" key="1">
    <source>
        <dbReference type="SAM" id="MobiDB-lite"/>
    </source>
</evidence>
<feature type="compositionally biased region" description="Gly residues" evidence="1">
    <location>
        <begin position="488"/>
        <end position="513"/>
    </location>
</feature>
<keyword evidence="3" id="KW-1185">Reference proteome</keyword>
<proteinExistence type="predicted"/>
<dbReference type="EMBL" id="JARAYU010000006">
    <property type="protein sequence ID" value="MDX3702249.1"/>
    <property type="molecule type" value="Genomic_DNA"/>
</dbReference>
<dbReference type="CDD" id="cd20739">
    <property type="entry name" value="PoNe_DUF637"/>
    <property type="match status" value="1"/>
</dbReference>
<feature type="compositionally biased region" description="Basic and acidic residues" evidence="1">
    <location>
        <begin position="577"/>
        <end position="587"/>
    </location>
</feature>
<evidence type="ECO:0000313" key="2">
    <source>
        <dbReference type="EMBL" id="MDX3702249.1"/>
    </source>
</evidence>
<feature type="region of interest" description="Disordered" evidence="1">
    <location>
        <begin position="446"/>
        <end position="587"/>
    </location>
</feature>
<dbReference type="RefSeq" id="WP_319062508.1">
    <property type="nucleotide sequence ID" value="NZ_JARAYT010000006.1"/>
</dbReference>
<evidence type="ECO:0000313" key="3">
    <source>
        <dbReference type="Proteomes" id="UP001271274"/>
    </source>
</evidence>
<feature type="compositionally biased region" description="Gly residues" evidence="1">
    <location>
        <begin position="519"/>
        <end position="532"/>
    </location>
</feature>
<feature type="compositionally biased region" description="Basic and acidic residues" evidence="1">
    <location>
        <begin position="533"/>
        <end position="546"/>
    </location>
</feature>
<comment type="caution">
    <text evidence="2">The sequence shown here is derived from an EMBL/GenBank/DDBJ whole genome shotgun (WGS) entry which is preliminary data.</text>
</comment>
<reference evidence="2 3" key="1">
    <citation type="journal article" date="2023" name="Microb. Genom.">
        <title>Mesoterricola silvestris gen. nov., sp. nov., Mesoterricola sediminis sp. nov., Geothrix oryzae sp. nov., Geothrix edaphica sp. nov., Geothrix rubra sp. nov., and Geothrix limicola sp. nov., six novel members of Acidobacteriota isolated from soils.</title>
        <authorList>
            <person name="Weisberg A.J."/>
            <person name="Pearce E."/>
            <person name="Kramer C.G."/>
            <person name="Chang J.H."/>
            <person name="Clarke C.R."/>
        </authorList>
    </citation>
    <scope>NUCLEOTIDE SEQUENCE [LARGE SCALE GENOMIC DNA]</scope>
    <source>
        <strain evidence="2 3">ID09-01A</strain>
    </source>
</reference>
<protein>
    <submittedName>
        <fullName evidence="2">Uncharacterized protein</fullName>
    </submittedName>
</protein>